<dbReference type="Proteomes" id="UP000295626">
    <property type="component" value="Unassembled WGS sequence"/>
</dbReference>
<proteinExistence type="predicted"/>
<evidence type="ECO:0000313" key="2">
    <source>
        <dbReference type="Proteomes" id="UP000295626"/>
    </source>
</evidence>
<reference evidence="1 2" key="1">
    <citation type="submission" date="2019-02" db="EMBL/GenBank/DDBJ databases">
        <title>Draft genome sequences of novel Actinobacteria.</title>
        <authorList>
            <person name="Sahin N."/>
            <person name="Ay H."/>
            <person name="Saygin H."/>
        </authorList>
    </citation>
    <scope>NUCLEOTIDE SEQUENCE [LARGE SCALE GENOMIC DNA]</scope>
    <source>
        <strain evidence="1 2">JCM 30529</strain>
    </source>
</reference>
<dbReference type="EMBL" id="SMKE01000927">
    <property type="protein sequence ID" value="TDB83403.1"/>
    <property type="molecule type" value="Genomic_DNA"/>
</dbReference>
<evidence type="ECO:0000313" key="1">
    <source>
        <dbReference type="EMBL" id="TDB83403.1"/>
    </source>
</evidence>
<accession>A0ABY2DCF9</accession>
<comment type="caution">
    <text evidence="1">The sequence shown here is derived from an EMBL/GenBank/DDBJ whole genome shotgun (WGS) entry which is preliminary data.</text>
</comment>
<organism evidence="1 2">
    <name type="scientific">Micromonospora fluostatini</name>
    <dbReference type="NCBI Taxonomy" id="1629071"/>
    <lineage>
        <taxon>Bacteria</taxon>
        <taxon>Bacillati</taxon>
        <taxon>Actinomycetota</taxon>
        <taxon>Actinomycetes</taxon>
        <taxon>Micromonosporales</taxon>
        <taxon>Micromonosporaceae</taxon>
        <taxon>Micromonospora</taxon>
    </lineage>
</organism>
<gene>
    <name evidence="1" type="ORF">E1091_18260</name>
</gene>
<dbReference type="Gene3D" id="3.40.630.30">
    <property type="match status" value="1"/>
</dbReference>
<dbReference type="InterPro" id="IPR016181">
    <property type="entry name" value="Acyl_CoA_acyltransferase"/>
</dbReference>
<keyword evidence="2" id="KW-1185">Reference proteome</keyword>
<name>A0ABY2DCF9_9ACTN</name>
<sequence length="33" mass="3754">LQVEQRNVAAVALYRKLGFTTHHTYLTRTAPTP</sequence>
<protein>
    <submittedName>
        <fullName evidence="1">GNAT family N-acetyltransferase</fullName>
    </submittedName>
</protein>
<feature type="non-terminal residue" evidence="1">
    <location>
        <position position="1"/>
    </location>
</feature>
<dbReference type="SUPFAM" id="SSF55729">
    <property type="entry name" value="Acyl-CoA N-acyltransferases (Nat)"/>
    <property type="match status" value="1"/>
</dbReference>